<dbReference type="STRING" id="1527444.ucyna2_00865"/>
<dbReference type="GO" id="GO:0003723">
    <property type="term" value="F:RNA binding"/>
    <property type="evidence" value="ECO:0007669"/>
    <property type="project" value="UniProtKB-KW"/>
</dbReference>
<reference evidence="2 3" key="1">
    <citation type="submission" date="2014-08" db="EMBL/GenBank/DDBJ databases">
        <title>Comparative genomics reveals surprising divergence of two closely related strains of uncultivated UCYN-A cyanobacteria.</title>
        <authorList>
            <person name="Bombar D."/>
            <person name="Heller P."/>
            <person name="Sanchez-Baracaldo P."/>
            <person name="Carter B.J."/>
            <person name="Zert J.P."/>
        </authorList>
    </citation>
    <scope>NUCLEOTIDE SEQUENCE [LARGE SCALE GENOMIC DNA]</scope>
</reference>
<protein>
    <submittedName>
        <fullName evidence="2">Uncharacterized protein</fullName>
    </submittedName>
</protein>
<dbReference type="AlphaFoldDB" id="A0A086CGM7"/>
<dbReference type="Pfam" id="PF13275">
    <property type="entry name" value="S4_2"/>
    <property type="match status" value="1"/>
</dbReference>
<dbReference type="PROSITE" id="PS50889">
    <property type="entry name" value="S4"/>
    <property type="match status" value="1"/>
</dbReference>
<dbReference type="Gene3D" id="3.10.290.10">
    <property type="entry name" value="RNA-binding S4 domain"/>
    <property type="match status" value="1"/>
</dbReference>
<evidence type="ECO:0000313" key="3">
    <source>
        <dbReference type="Proteomes" id="UP000028922"/>
    </source>
</evidence>
<comment type="caution">
    <text evidence="2">The sequence shown here is derived from an EMBL/GenBank/DDBJ whole genome shotgun (WGS) entry which is preliminary data.</text>
</comment>
<dbReference type="eggNOG" id="COG2501">
    <property type="taxonomic scope" value="Bacteria"/>
</dbReference>
<organism evidence="2 3">
    <name type="scientific">Candidatus Atelocyanobacterium thalassa isolate SIO64986</name>
    <dbReference type="NCBI Taxonomy" id="1527444"/>
    <lineage>
        <taxon>Bacteria</taxon>
        <taxon>Bacillati</taxon>
        <taxon>Cyanobacteriota</taxon>
        <taxon>Cyanophyceae</taxon>
        <taxon>Oscillatoriophycideae</taxon>
        <taxon>Chroococcales</taxon>
        <taxon>Aphanothecaceae</taxon>
        <taxon>Candidatus Atelocyanobacterium</taxon>
        <taxon>Candidatus Atelocyanobacterium thalassae</taxon>
    </lineage>
</organism>
<dbReference type="CDD" id="cd00165">
    <property type="entry name" value="S4"/>
    <property type="match status" value="1"/>
</dbReference>
<dbReference type="SUPFAM" id="SSF55174">
    <property type="entry name" value="Alpha-L RNA-binding motif"/>
    <property type="match status" value="1"/>
</dbReference>
<gene>
    <name evidence="2" type="ORF">ucyna2_00865</name>
</gene>
<dbReference type="EMBL" id="JPSP01000009">
    <property type="protein sequence ID" value="KFF41341.1"/>
    <property type="molecule type" value="Genomic_DNA"/>
</dbReference>
<accession>A0A086CGM7</accession>
<name>A0A086CGM7_9CHRO</name>
<dbReference type="InterPro" id="IPR036986">
    <property type="entry name" value="S4_RNA-bd_sf"/>
</dbReference>
<evidence type="ECO:0000313" key="2">
    <source>
        <dbReference type="EMBL" id="KFF41341.1"/>
    </source>
</evidence>
<sequence length="66" mass="7371">MQSYQTIKLAQFLKWKKLVSSGGEAKIKIQGKEVLLNGSIETQRGKKLVTGDIVTFNGIEHKVLLQ</sequence>
<dbReference type="Proteomes" id="UP000028922">
    <property type="component" value="Unassembled WGS sequence"/>
</dbReference>
<proteinExistence type="predicted"/>
<keyword evidence="1" id="KW-0694">RNA-binding</keyword>
<evidence type="ECO:0000256" key="1">
    <source>
        <dbReference type="PROSITE-ProRule" id="PRU00182"/>
    </source>
</evidence>